<dbReference type="EMBL" id="LR216287">
    <property type="protein sequence ID" value="VFJ13521.1"/>
    <property type="molecule type" value="Genomic_DNA"/>
</dbReference>
<proteinExistence type="predicted"/>
<dbReference type="AlphaFoldDB" id="A0A484I8I5"/>
<gene>
    <name evidence="1" type="ORF">NFRAN_1199</name>
</gene>
<evidence type="ECO:0000313" key="2">
    <source>
        <dbReference type="Proteomes" id="UP000294299"/>
    </source>
</evidence>
<reference evidence="1 2" key="1">
    <citation type="submission" date="2019-02" db="EMBL/GenBank/DDBJ databases">
        <authorList>
            <person name="Lehtovirta-Morley E L."/>
        </authorList>
    </citation>
    <scope>NUCLEOTIDE SEQUENCE [LARGE SCALE GENOMIC DNA]</scope>
    <source>
        <strain evidence="1">NFRAN1</strain>
    </source>
</reference>
<dbReference type="Proteomes" id="UP000294299">
    <property type="component" value="Chromosome NFRAN"/>
</dbReference>
<sequence length="87" mass="10305">MYDITSFALRMLFTYGTLSFTVRPIQHILYSINIDVKLANSEDAFSPRNLVYGKPCFEIEILYLQRFYPIKRITSYEDPEQAQRFPV</sequence>
<protein>
    <submittedName>
        <fullName evidence="1">Uncharacterized protein</fullName>
    </submittedName>
</protein>
<name>A0A484I8I5_9ARCH</name>
<accession>A0A484I8I5</accession>
<evidence type="ECO:0000313" key="1">
    <source>
        <dbReference type="EMBL" id="VFJ13521.1"/>
    </source>
</evidence>
<keyword evidence="2" id="KW-1185">Reference proteome</keyword>
<dbReference type="KEGG" id="nfn:NFRAN_1199"/>
<organism evidence="1 2">
    <name type="scientific">Candidatus Nitrosocosmicus franklandianus</name>
    <dbReference type="NCBI Taxonomy" id="1798806"/>
    <lineage>
        <taxon>Archaea</taxon>
        <taxon>Nitrososphaerota</taxon>
        <taxon>Nitrososphaeria</taxon>
        <taxon>Nitrososphaerales</taxon>
        <taxon>Nitrososphaeraceae</taxon>
        <taxon>Candidatus Nitrosocosmicus</taxon>
    </lineage>
</organism>